<dbReference type="Gene3D" id="1.10.10.2910">
    <property type="match status" value="1"/>
</dbReference>
<dbReference type="RefSeq" id="WP_179577395.1">
    <property type="nucleotide sequence ID" value="NZ_JACCFM010000001.1"/>
</dbReference>
<evidence type="ECO:0000313" key="3">
    <source>
        <dbReference type="Proteomes" id="UP000537260"/>
    </source>
</evidence>
<evidence type="ECO:0000313" key="2">
    <source>
        <dbReference type="EMBL" id="NYJ18489.1"/>
    </source>
</evidence>
<dbReference type="InterPro" id="IPR010359">
    <property type="entry name" value="IrrE_HExxH"/>
</dbReference>
<evidence type="ECO:0000259" key="1">
    <source>
        <dbReference type="Pfam" id="PF06114"/>
    </source>
</evidence>
<comment type="caution">
    <text evidence="2">The sequence shown here is derived from an EMBL/GenBank/DDBJ whole genome shotgun (WGS) entry which is preliminary data.</text>
</comment>
<dbReference type="EMBL" id="JACCFM010000001">
    <property type="protein sequence ID" value="NYJ18489.1"/>
    <property type="molecule type" value="Genomic_DNA"/>
</dbReference>
<organism evidence="2 3">
    <name type="scientific">Glaciibacter psychrotolerans</name>
    <dbReference type="NCBI Taxonomy" id="670054"/>
    <lineage>
        <taxon>Bacteria</taxon>
        <taxon>Bacillati</taxon>
        <taxon>Actinomycetota</taxon>
        <taxon>Actinomycetes</taxon>
        <taxon>Micrococcales</taxon>
        <taxon>Microbacteriaceae</taxon>
        <taxon>Glaciibacter</taxon>
    </lineage>
</organism>
<dbReference type="Pfam" id="PF06114">
    <property type="entry name" value="Peptidase_M78"/>
    <property type="match status" value="1"/>
</dbReference>
<feature type="domain" description="IrrE N-terminal-like" evidence="1">
    <location>
        <begin position="71"/>
        <end position="160"/>
    </location>
</feature>
<sequence length="351" mass="38572">MTVTELSNLQEWRRLENLQLIARHLIEQVEAHEDVTLSELSSAPVTALEDCAHIALRYSATVNSNCELAGYYHDSPPTITLHRSAVDGRDNFTVLHEYGHHLQQHDDEWAMGVLAELPNFEARLLEERVSDTFASAVLFPDKAIEHLLGSTLTAKFVAELYNGSAASRAAACMKAIEVAPPSTEAMVVQLDERGQVLFARSNSDNLFVAPFGSFQEDFSRLFQIASERGGHSHGTAESGLRYSTGNSRNDLNIDMALDYSGTVGFAVVTPTYRFGTASWMPEERECSSNRCGEVFLWTAEIGVCLTCGVAKCPVCYECACERLAVAQCKECFMELSVAESSGGRVAHEECP</sequence>
<reference evidence="2 3" key="1">
    <citation type="submission" date="2020-07" db="EMBL/GenBank/DDBJ databases">
        <title>Sequencing the genomes of 1000 actinobacteria strains.</title>
        <authorList>
            <person name="Klenk H.-P."/>
        </authorList>
    </citation>
    <scope>NUCLEOTIDE SEQUENCE [LARGE SCALE GENOMIC DNA]</scope>
    <source>
        <strain evidence="2 3">LI1</strain>
    </source>
</reference>
<gene>
    <name evidence="2" type="ORF">HNR05_000280</name>
</gene>
<dbReference type="AlphaFoldDB" id="A0A7Z0EBD8"/>
<name>A0A7Z0EBD8_9MICO</name>
<keyword evidence="3" id="KW-1185">Reference proteome</keyword>
<protein>
    <submittedName>
        <fullName evidence="2">Zn-dependent peptidase ImmA (M78 family)</fullName>
    </submittedName>
</protein>
<proteinExistence type="predicted"/>
<accession>A0A7Z0EBD8</accession>
<dbReference type="Proteomes" id="UP000537260">
    <property type="component" value="Unassembled WGS sequence"/>
</dbReference>